<name>A0A1H3S7V1_9ACTN</name>
<proteinExistence type="predicted"/>
<dbReference type="GO" id="GO:0005829">
    <property type="term" value="C:cytosol"/>
    <property type="evidence" value="ECO:0007669"/>
    <property type="project" value="TreeGrafter"/>
</dbReference>
<protein>
    <submittedName>
        <fullName evidence="3">ADP-heptose:LPS heptosyltransferase</fullName>
    </submittedName>
</protein>
<keyword evidence="1" id="KW-0328">Glycosyltransferase</keyword>
<dbReference type="InterPro" id="IPR051199">
    <property type="entry name" value="LPS_LOS_Heptosyltrfase"/>
</dbReference>
<dbReference type="Gene3D" id="3.40.50.2000">
    <property type="entry name" value="Glycogen Phosphorylase B"/>
    <property type="match status" value="2"/>
</dbReference>
<dbReference type="SUPFAM" id="SSF53756">
    <property type="entry name" value="UDP-Glycosyltransferase/glycogen phosphorylase"/>
    <property type="match status" value="1"/>
</dbReference>
<keyword evidence="2 3" id="KW-0808">Transferase</keyword>
<dbReference type="GO" id="GO:0009244">
    <property type="term" value="P:lipopolysaccharide core region biosynthetic process"/>
    <property type="evidence" value="ECO:0007669"/>
    <property type="project" value="TreeGrafter"/>
</dbReference>
<organism evidence="3 4">
    <name type="scientific">Micromonospora pattaloongensis</name>
    <dbReference type="NCBI Taxonomy" id="405436"/>
    <lineage>
        <taxon>Bacteria</taxon>
        <taxon>Bacillati</taxon>
        <taxon>Actinomycetota</taxon>
        <taxon>Actinomycetes</taxon>
        <taxon>Micromonosporales</taxon>
        <taxon>Micromonosporaceae</taxon>
        <taxon>Micromonospora</taxon>
    </lineage>
</organism>
<dbReference type="OrthoDB" id="9807356at2"/>
<gene>
    <name evidence="3" type="ORF">SAMN05444365_110129</name>
</gene>
<dbReference type="RefSeq" id="WP_091560840.1">
    <property type="nucleotide sequence ID" value="NZ_FNPH01000010.1"/>
</dbReference>
<dbReference type="InterPro" id="IPR002201">
    <property type="entry name" value="Glyco_trans_9"/>
</dbReference>
<dbReference type="STRING" id="405436.SAMN05444365_110129"/>
<reference evidence="4" key="1">
    <citation type="submission" date="2016-10" db="EMBL/GenBank/DDBJ databases">
        <authorList>
            <person name="Varghese N."/>
            <person name="Submissions S."/>
        </authorList>
    </citation>
    <scope>NUCLEOTIDE SEQUENCE [LARGE SCALE GENOMIC DNA]</scope>
    <source>
        <strain evidence="4">DSM 45245</strain>
    </source>
</reference>
<evidence type="ECO:0000256" key="1">
    <source>
        <dbReference type="ARBA" id="ARBA00022676"/>
    </source>
</evidence>
<evidence type="ECO:0000256" key="2">
    <source>
        <dbReference type="ARBA" id="ARBA00022679"/>
    </source>
</evidence>
<sequence length="322" mass="34352">MILVLRALGIGDLATAVPALRGLRRAFPDRTLALAAPQWLAPLVELVGGIDRLVPVAGLAPYRWPVPPPYWAVNLHGRGPQSHRLLRAAAPRLLRAFRCREAGHLDGPRWIGDEHETRRWCRLLSWYGVASDPGDLALRRPPPGPLPSGVTVLHPGCKEPQRRWPPARFAALARRLVADGHRVVVSGSAADRPLAAGVAALAGLPPTAVLAGRTPIAELADLISRARLLISADTGVGHLATAYRTPSVLLFGPTSPARWGPPVVHRWHRVLWCENLGSMRCESGTHPALAAIGVDAVLAAAQQVDVAATPRLQAVSDATAAQ</sequence>
<evidence type="ECO:0000313" key="3">
    <source>
        <dbReference type="EMBL" id="SDZ33678.1"/>
    </source>
</evidence>
<dbReference type="Pfam" id="PF01075">
    <property type="entry name" value="Glyco_transf_9"/>
    <property type="match status" value="1"/>
</dbReference>
<keyword evidence="4" id="KW-1185">Reference proteome</keyword>
<dbReference type="GO" id="GO:0008713">
    <property type="term" value="F:ADP-heptose-lipopolysaccharide heptosyltransferase activity"/>
    <property type="evidence" value="ECO:0007669"/>
    <property type="project" value="TreeGrafter"/>
</dbReference>
<dbReference type="PANTHER" id="PTHR30160:SF1">
    <property type="entry name" value="LIPOPOLYSACCHARIDE 1,2-N-ACETYLGLUCOSAMINETRANSFERASE-RELATED"/>
    <property type="match status" value="1"/>
</dbReference>
<dbReference type="AlphaFoldDB" id="A0A1H3S7V1"/>
<dbReference type="EMBL" id="FNPH01000010">
    <property type="protein sequence ID" value="SDZ33678.1"/>
    <property type="molecule type" value="Genomic_DNA"/>
</dbReference>
<evidence type="ECO:0000313" key="4">
    <source>
        <dbReference type="Proteomes" id="UP000242415"/>
    </source>
</evidence>
<dbReference type="PANTHER" id="PTHR30160">
    <property type="entry name" value="TETRAACYLDISACCHARIDE 4'-KINASE-RELATED"/>
    <property type="match status" value="1"/>
</dbReference>
<accession>A0A1H3S7V1</accession>
<dbReference type="Proteomes" id="UP000242415">
    <property type="component" value="Unassembled WGS sequence"/>
</dbReference>
<dbReference type="CDD" id="cd03789">
    <property type="entry name" value="GT9_LPS_heptosyltransferase"/>
    <property type="match status" value="1"/>
</dbReference>